<sequence length="517" mass="57671">MQLKRIVRKKKAELPYTGIDGKPLKDLKFSASRAENLAMLREIFKDIDVLKVREFANRHDSSIQGAIVYFEGLANGETVNENVLYPLMKTPIAPPEGAPLSEILSTVLPMGDISMAKDFEDLVQRVTYGDTAFFIDGVDQIVIIDTKGWQTRSISEPESEKVLRGPREGFTEGLMINLSLIRRRIRSNRLKMKFQSLGDTTHTQACLCYIEGIAKPEMVEEVKRRISTFDMDGLLDVNYLAEFITDSPYSPISTVGITEKPDVVAARLLEGRVAVLLDGTPIVLSAPYLLIESFQSDEDYYVNYLYASISRILRILAFFITISLPAIYVALVTYHQELIPTPLLISISASRQNVPFPTILETFLMLAVFDILRETGIRMPMGVGQALSIVGALVIGQATVEAKIVSAPLLIVIAMTGITGLMVPKLKSSAMIFRAFLLVLSSVLGLYGWIFGMAALLLHLLNVRSFGLPIITPLSKPSWQQLKDLAVRAPWWNMRTRPSFLSRNRVRMGPSPREKSQ</sequence>
<evidence type="ECO:0000313" key="5">
    <source>
        <dbReference type="Proteomes" id="UP000654279"/>
    </source>
</evidence>
<dbReference type="EMBL" id="JACRSO010000001">
    <property type="protein sequence ID" value="MBC8528198.1"/>
    <property type="molecule type" value="Genomic_DNA"/>
</dbReference>
<dbReference type="GO" id="GO:0016020">
    <property type="term" value="C:membrane"/>
    <property type="evidence" value="ECO:0007669"/>
    <property type="project" value="InterPro"/>
</dbReference>
<dbReference type="PIRSF" id="PIRSF005690">
    <property type="entry name" value="GerBA"/>
    <property type="match status" value="1"/>
</dbReference>
<dbReference type="GO" id="GO:0009847">
    <property type="term" value="P:spore germination"/>
    <property type="evidence" value="ECO:0007669"/>
    <property type="project" value="InterPro"/>
</dbReference>
<dbReference type="InterPro" id="IPR050768">
    <property type="entry name" value="UPF0353/GerABKA_families"/>
</dbReference>
<dbReference type="RefSeq" id="WP_249284237.1">
    <property type="nucleotide sequence ID" value="NZ_JACRSO010000001.1"/>
</dbReference>
<reference evidence="4" key="1">
    <citation type="submission" date="2020-08" db="EMBL/GenBank/DDBJ databases">
        <title>Genome public.</title>
        <authorList>
            <person name="Liu C."/>
            <person name="Sun Q."/>
        </authorList>
    </citation>
    <scope>NUCLEOTIDE SEQUENCE</scope>
    <source>
        <strain evidence="4">NSJ-44</strain>
    </source>
</reference>
<evidence type="ECO:0000256" key="3">
    <source>
        <dbReference type="SAM" id="Phobius"/>
    </source>
</evidence>
<feature type="transmembrane region" description="Helical" evidence="3">
    <location>
        <begin position="404"/>
        <end position="423"/>
    </location>
</feature>
<keyword evidence="3" id="KW-1133">Transmembrane helix</keyword>
<comment type="caution">
    <text evidence="4">The sequence shown here is derived from an EMBL/GenBank/DDBJ whole genome shotgun (WGS) entry which is preliminary data.</text>
</comment>
<protein>
    <submittedName>
        <fullName evidence="4">Spore germination protein</fullName>
    </submittedName>
</protein>
<evidence type="ECO:0000256" key="2">
    <source>
        <dbReference type="ARBA" id="ARBA00023136"/>
    </source>
</evidence>
<dbReference type="PANTHER" id="PTHR22550">
    <property type="entry name" value="SPORE GERMINATION PROTEIN"/>
    <property type="match status" value="1"/>
</dbReference>
<feature type="transmembrane region" description="Helical" evidence="3">
    <location>
        <begin position="315"/>
        <end position="334"/>
    </location>
</feature>
<dbReference type="AlphaFoldDB" id="A0A926HLK7"/>
<accession>A0A926HLK7</accession>
<comment type="similarity">
    <text evidence="1">Belongs to the GerABKA family.</text>
</comment>
<evidence type="ECO:0000256" key="1">
    <source>
        <dbReference type="ARBA" id="ARBA00005278"/>
    </source>
</evidence>
<dbReference type="Proteomes" id="UP000654279">
    <property type="component" value="Unassembled WGS sequence"/>
</dbReference>
<dbReference type="Pfam" id="PF03323">
    <property type="entry name" value="GerA"/>
    <property type="match status" value="1"/>
</dbReference>
<gene>
    <name evidence="4" type="ORF">H8699_01930</name>
</gene>
<evidence type="ECO:0000313" key="4">
    <source>
        <dbReference type="EMBL" id="MBC8528198.1"/>
    </source>
</evidence>
<feature type="transmembrane region" description="Helical" evidence="3">
    <location>
        <begin position="354"/>
        <end position="372"/>
    </location>
</feature>
<feature type="transmembrane region" description="Helical" evidence="3">
    <location>
        <begin position="379"/>
        <end position="398"/>
    </location>
</feature>
<keyword evidence="5" id="KW-1185">Reference proteome</keyword>
<dbReference type="InterPro" id="IPR004995">
    <property type="entry name" value="Spore_Ger"/>
</dbReference>
<keyword evidence="3" id="KW-0812">Transmembrane</keyword>
<organism evidence="4 5">
    <name type="scientific">Luoshenia tenuis</name>
    <dbReference type="NCBI Taxonomy" id="2763654"/>
    <lineage>
        <taxon>Bacteria</taxon>
        <taxon>Bacillati</taxon>
        <taxon>Bacillota</taxon>
        <taxon>Clostridia</taxon>
        <taxon>Christensenellales</taxon>
        <taxon>Christensenellaceae</taxon>
        <taxon>Luoshenia</taxon>
    </lineage>
</organism>
<dbReference type="PANTHER" id="PTHR22550:SF5">
    <property type="entry name" value="LEUCINE ZIPPER PROTEIN 4"/>
    <property type="match status" value="1"/>
</dbReference>
<proteinExistence type="inferred from homology"/>
<feature type="transmembrane region" description="Helical" evidence="3">
    <location>
        <begin position="435"/>
        <end position="461"/>
    </location>
</feature>
<keyword evidence="2 3" id="KW-0472">Membrane</keyword>
<name>A0A926HLK7_9FIRM</name>